<gene>
    <name evidence="4" type="ORF">OHV25_08740</name>
</gene>
<dbReference type="Gene3D" id="3.40.47.10">
    <property type="match status" value="2"/>
</dbReference>
<evidence type="ECO:0000259" key="3">
    <source>
        <dbReference type="Pfam" id="PF08541"/>
    </source>
</evidence>
<accession>A0AAU2GX92</accession>
<evidence type="ECO:0000256" key="2">
    <source>
        <dbReference type="ARBA" id="ARBA00023315"/>
    </source>
</evidence>
<reference evidence="4" key="1">
    <citation type="submission" date="2022-10" db="EMBL/GenBank/DDBJ databases">
        <title>The complete genomes of actinobacterial strains from the NBC collection.</title>
        <authorList>
            <person name="Joergensen T.S."/>
            <person name="Alvarez Arevalo M."/>
            <person name="Sterndorff E.B."/>
            <person name="Faurdal D."/>
            <person name="Vuksanovic O."/>
            <person name="Mourched A.-S."/>
            <person name="Charusanti P."/>
            <person name="Shaw S."/>
            <person name="Blin K."/>
            <person name="Weber T."/>
        </authorList>
    </citation>
    <scope>NUCLEOTIDE SEQUENCE</scope>
    <source>
        <strain evidence="4">NBC_00060</strain>
    </source>
</reference>
<dbReference type="InterPro" id="IPR016039">
    <property type="entry name" value="Thiolase-like"/>
</dbReference>
<feature type="domain" description="Beta-ketoacyl-[acyl-carrier-protein] synthase III C-terminal" evidence="3">
    <location>
        <begin position="280"/>
        <end position="343"/>
    </location>
</feature>
<name>A0AAU2GX92_9ACTN</name>
<dbReference type="PANTHER" id="PTHR34069">
    <property type="entry name" value="3-OXOACYL-[ACYL-CARRIER-PROTEIN] SYNTHASE 3"/>
    <property type="match status" value="1"/>
</dbReference>
<protein>
    <submittedName>
        <fullName evidence="4">3-oxoacyl-ACP synthase</fullName>
    </submittedName>
</protein>
<keyword evidence="1" id="KW-0808">Transferase</keyword>
<dbReference type="EMBL" id="CP108253">
    <property type="protein sequence ID" value="WTU39654.1"/>
    <property type="molecule type" value="Genomic_DNA"/>
</dbReference>
<dbReference type="Pfam" id="PF08541">
    <property type="entry name" value="ACP_syn_III_C"/>
    <property type="match status" value="1"/>
</dbReference>
<dbReference type="InterPro" id="IPR013747">
    <property type="entry name" value="ACP_syn_III_C"/>
</dbReference>
<dbReference type="SUPFAM" id="SSF53901">
    <property type="entry name" value="Thiolase-like"/>
    <property type="match status" value="1"/>
</dbReference>
<dbReference type="GO" id="GO:0044550">
    <property type="term" value="P:secondary metabolite biosynthetic process"/>
    <property type="evidence" value="ECO:0007669"/>
    <property type="project" value="TreeGrafter"/>
</dbReference>
<dbReference type="GO" id="GO:0016747">
    <property type="term" value="F:acyltransferase activity, transferring groups other than amino-acyl groups"/>
    <property type="evidence" value="ECO:0007669"/>
    <property type="project" value="UniProtKB-ARBA"/>
</dbReference>
<proteinExistence type="predicted"/>
<sequence>MRLSPPLSTPLRIAAATLWLPDRRETTEAALAAGRVDAETATRLGYREVTVSPDHAAPEMAVLAATEALAAAGWGGADLGMVAHAWTYHQGHDFWSPANYVAHHIGASTANAVGVQQMCNGGAAALEVAAARMIADPGVARAAVTTGDRFLPPAFDRWLGDYELVYGDAGTALLLDRTQGPYELLSVATVARSEYETMHRGDDEFSSMPRTLPRVDVRRTKRAFVASGAEPGFDAALVEAVVEVVTTALTEAGLAPDDPRVRFLALPRLGAGPLEEFFHPAVERLGLRHAEILNLGGGTGHLGAGDSAANLATLHTEKRLAEGEVALLLSLGGGFSWSCVAVRAVTR</sequence>
<organism evidence="4">
    <name type="scientific">Streptomyces sp. NBC_00060</name>
    <dbReference type="NCBI Taxonomy" id="2975636"/>
    <lineage>
        <taxon>Bacteria</taxon>
        <taxon>Bacillati</taxon>
        <taxon>Actinomycetota</taxon>
        <taxon>Actinomycetes</taxon>
        <taxon>Kitasatosporales</taxon>
        <taxon>Streptomycetaceae</taxon>
        <taxon>Streptomyces</taxon>
    </lineage>
</organism>
<dbReference type="PANTHER" id="PTHR34069:SF2">
    <property type="entry name" value="BETA-KETOACYL-[ACYL-CARRIER-PROTEIN] SYNTHASE III"/>
    <property type="match status" value="1"/>
</dbReference>
<evidence type="ECO:0000313" key="4">
    <source>
        <dbReference type="EMBL" id="WTU39654.1"/>
    </source>
</evidence>
<dbReference type="AlphaFoldDB" id="A0AAU2GX92"/>
<evidence type="ECO:0000256" key="1">
    <source>
        <dbReference type="ARBA" id="ARBA00022679"/>
    </source>
</evidence>
<keyword evidence="2" id="KW-0012">Acyltransferase</keyword>